<keyword evidence="7" id="KW-0175">Coiled coil</keyword>
<evidence type="ECO:0000256" key="3">
    <source>
        <dbReference type="ARBA" id="ARBA00022664"/>
    </source>
</evidence>
<sequence>MPLIDASHDSLPCRFFFIALLELYELLGSITNFIKDVDPEPTPQQRAAIASLITASLAPEHLTTLHPLLPALPPSTLTPLLEQEIARHASNQPLTGGIDTSRYEALDAPASTNPTDYHSTLQKAYTSSTYLHTRNQNLALLEQFGKNAWLVGNAQLEDILRDVERELVDTRQQTEEVNKMRKAGQEGVRGEMEGLENAWKKGVRGVVETEIAAEGLRLEILRQRREGVGR</sequence>
<dbReference type="GO" id="GO:0071011">
    <property type="term" value="C:precatalytic spliceosome"/>
    <property type="evidence" value="ECO:0007669"/>
    <property type="project" value="TreeGrafter"/>
</dbReference>
<dbReference type="GO" id="GO:0000974">
    <property type="term" value="C:Prp19 complex"/>
    <property type="evidence" value="ECO:0007669"/>
    <property type="project" value="TreeGrafter"/>
</dbReference>
<dbReference type="PANTHER" id="PTHR13296">
    <property type="entry name" value="BCAS2 PROTEIN"/>
    <property type="match status" value="1"/>
</dbReference>
<dbReference type="Pfam" id="PF05700">
    <property type="entry name" value="BCAS2"/>
    <property type="match status" value="1"/>
</dbReference>
<proteinExistence type="inferred from homology"/>
<dbReference type="Proteomes" id="UP000698800">
    <property type="component" value="Unassembled WGS sequence"/>
</dbReference>
<keyword evidence="9" id="KW-1185">Reference proteome</keyword>
<comment type="subcellular location">
    <subcellularLocation>
        <location evidence="1">Nucleus</location>
    </subcellularLocation>
</comment>
<feature type="coiled-coil region" evidence="7">
    <location>
        <begin position="153"/>
        <end position="180"/>
    </location>
</feature>
<keyword evidence="3" id="KW-0507">mRNA processing</keyword>
<evidence type="ECO:0000313" key="9">
    <source>
        <dbReference type="Proteomes" id="UP000698800"/>
    </source>
</evidence>
<dbReference type="AlphaFoldDB" id="A0A9P8I7L2"/>
<comment type="caution">
    <text evidence="8">The sequence shown here is derived from an EMBL/GenBank/DDBJ whole genome shotgun (WGS) entry which is preliminary data.</text>
</comment>
<evidence type="ECO:0000256" key="4">
    <source>
        <dbReference type="ARBA" id="ARBA00022728"/>
    </source>
</evidence>
<evidence type="ECO:0000256" key="2">
    <source>
        <dbReference type="ARBA" id="ARBA00010788"/>
    </source>
</evidence>
<keyword evidence="5" id="KW-0508">mRNA splicing</keyword>
<protein>
    <recommendedName>
        <fullName evidence="10">BCAS2 family protein</fullName>
    </recommendedName>
</protein>
<keyword evidence="4" id="KW-0747">Spliceosome</keyword>
<evidence type="ECO:0008006" key="10">
    <source>
        <dbReference type="Google" id="ProtNLM"/>
    </source>
</evidence>
<evidence type="ECO:0000256" key="5">
    <source>
        <dbReference type="ARBA" id="ARBA00023187"/>
    </source>
</evidence>
<dbReference type="PANTHER" id="PTHR13296:SF0">
    <property type="entry name" value="PRE-MRNA-SPLICING FACTOR SPF27"/>
    <property type="match status" value="1"/>
</dbReference>
<reference evidence="8" key="1">
    <citation type="submission" date="2021-03" db="EMBL/GenBank/DDBJ databases">
        <title>Comparative genomics and phylogenomic investigation of the class Geoglossomycetes provide insights into ecological specialization and systematics.</title>
        <authorList>
            <person name="Melie T."/>
            <person name="Pirro S."/>
            <person name="Miller A.N."/>
            <person name="Quandt A."/>
        </authorList>
    </citation>
    <scope>NUCLEOTIDE SEQUENCE</scope>
    <source>
        <strain evidence="8">GBOQ0MN5Z8</strain>
    </source>
</reference>
<accession>A0A9P8I7L2</accession>
<comment type="similarity">
    <text evidence="2">Belongs to the SPF27 family.</text>
</comment>
<dbReference type="GO" id="GO:0071013">
    <property type="term" value="C:catalytic step 2 spliceosome"/>
    <property type="evidence" value="ECO:0007669"/>
    <property type="project" value="TreeGrafter"/>
</dbReference>
<gene>
    <name evidence="8" type="ORF">FGG08_003285</name>
</gene>
<dbReference type="EMBL" id="JAGHQL010000056">
    <property type="protein sequence ID" value="KAH0542348.1"/>
    <property type="molecule type" value="Genomic_DNA"/>
</dbReference>
<organism evidence="8 9">
    <name type="scientific">Glutinoglossum americanum</name>
    <dbReference type="NCBI Taxonomy" id="1670608"/>
    <lineage>
        <taxon>Eukaryota</taxon>
        <taxon>Fungi</taxon>
        <taxon>Dikarya</taxon>
        <taxon>Ascomycota</taxon>
        <taxon>Pezizomycotina</taxon>
        <taxon>Geoglossomycetes</taxon>
        <taxon>Geoglossales</taxon>
        <taxon>Geoglossaceae</taxon>
        <taxon>Glutinoglossum</taxon>
    </lineage>
</organism>
<evidence type="ECO:0000256" key="6">
    <source>
        <dbReference type="ARBA" id="ARBA00023242"/>
    </source>
</evidence>
<evidence type="ECO:0000256" key="1">
    <source>
        <dbReference type="ARBA" id="ARBA00004123"/>
    </source>
</evidence>
<dbReference type="OrthoDB" id="205794at2759"/>
<keyword evidence="6" id="KW-0539">Nucleus</keyword>
<dbReference type="InterPro" id="IPR008409">
    <property type="entry name" value="SPF27"/>
</dbReference>
<evidence type="ECO:0000313" key="8">
    <source>
        <dbReference type="EMBL" id="KAH0542348.1"/>
    </source>
</evidence>
<name>A0A9P8I7L2_9PEZI</name>
<evidence type="ECO:0000256" key="7">
    <source>
        <dbReference type="SAM" id="Coils"/>
    </source>
</evidence>
<dbReference type="GO" id="GO:0008380">
    <property type="term" value="P:RNA splicing"/>
    <property type="evidence" value="ECO:0007669"/>
    <property type="project" value="UniProtKB-KW"/>
</dbReference>
<dbReference type="GO" id="GO:0006397">
    <property type="term" value="P:mRNA processing"/>
    <property type="evidence" value="ECO:0007669"/>
    <property type="project" value="UniProtKB-KW"/>
</dbReference>